<evidence type="ECO:0000256" key="11">
    <source>
        <dbReference type="ARBA" id="ARBA00024220"/>
    </source>
</evidence>
<dbReference type="Pfam" id="PF24357">
    <property type="entry name" value="TMD0_ABC"/>
    <property type="match status" value="1"/>
</dbReference>
<evidence type="ECO:0000256" key="1">
    <source>
        <dbReference type="ARBA" id="ARBA00004128"/>
    </source>
</evidence>
<dbReference type="SUPFAM" id="SSF90123">
    <property type="entry name" value="ABC transporter transmembrane region"/>
    <property type="match status" value="2"/>
</dbReference>
<evidence type="ECO:0000256" key="2">
    <source>
        <dbReference type="ARBA" id="ARBA00009726"/>
    </source>
</evidence>
<dbReference type="InterPro" id="IPR050173">
    <property type="entry name" value="ABC_transporter_C-like"/>
</dbReference>
<organism evidence="17 18">
    <name type="scientific">Elysia crispata</name>
    <name type="common">lettuce slug</name>
    <dbReference type="NCBI Taxonomy" id="231223"/>
    <lineage>
        <taxon>Eukaryota</taxon>
        <taxon>Metazoa</taxon>
        <taxon>Spiralia</taxon>
        <taxon>Lophotrochozoa</taxon>
        <taxon>Mollusca</taxon>
        <taxon>Gastropoda</taxon>
        <taxon>Heterobranchia</taxon>
        <taxon>Euthyneura</taxon>
        <taxon>Panpulmonata</taxon>
        <taxon>Sacoglossa</taxon>
        <taxon>Placobranchoidea</taxon>
        <taxon>Plakobranchidae</taxon>
        <taxon>Elysia</taxon>
    </lineage>
</organism>
<feature type="transmembrane region" description="Helical" evidence="14">
    <location>
        <begin position="1099"/>
        <end position="1117"/>
    </location>
</feature>
<dbReference type="InterPro" id="IPR017871">
    <property type="entry name" value="ABC_transporter-like_CS"/>
</dbReference>
<feature type="transmembrane region" description="Helical" evidence="14">
    <location>
        <begin position="66"/>
        <end position="87"/>
    </location>
</feature>
<feature type="transmembrane region" description="Helical" evidence="14">
    <location>
        <begin position="1159"/>
        <end position="1179"/>
    </location>
</feature>
<evidence type="ECO:0000256" key="10">
    <source>
        <dbReference type="ARBA" id="ARBA00023136"/>
    </source>
</evidence>
<evidence type="ECO:0000256" key="6">
    <source>
        <dbReference type="ARBA" id="ARBA00022737"/>
    </source>
</evidence>
<feature type="transmembrane region" description="Helical" evidence="14">
    <location>
        <begin position="394"/>
        <end position="415"/>
    </location>
</feature>
<dbReference type="CDD" id="cd03244">
    <property type="entry name" value="ABCC_MRP_domain2"/>
    <property type="match status" value="1"/>
</dbReference>
<dbReference type="EMBL" id="JAWDGP010001543">
    <property type="protein sequence ID" value="KAK3790387.1"/>
    <property type="molecule type" value="Genomic_DNA"/>
</dbReference>
<comment type="caution">
    <text evidence="17">The sequence shown here is derived from an EMBL/GenBank/DDBJ whole genome shotgun (WGS) entry which is preliminary data.</text>
</comment>
<keyword evidence="5 14" id="KW-0812">Transmembrane</keyword>
<feature type="transmembrane region" description="Helical" evidence="14">
    <location>
        <begin position="1289"/>
        <end position="1307"/>
    </location>
</feature>
<accession>A0AAE1AM86</accession>
<feature type="domain" description="ABC transporter" evidence="15">
    <location>
        <begin position="675"/>
        <end position="899"/>
    </location>
</feature>
<evidence type="ECO:0000256" key="13">
    <source>
        <dbReference type="SAM" id="MobiDB-lite"/>
    </source>
</evidence>
<proteinExistence type="inferred from homology"/>
<evidence type="ECO:0000313" key="17">
    <source>
        <dbReference type="EMBL" id="KAK3790387.1"/>
    </source>
</evidence>
<feature type="compositionally biased region" description="Polar residues" evidence="13">
    <location>
        <begin position="957"/>
        <end position="978"/>
    </location>
</feature>
<evidence type="ECO:0000259" key="16">
    <source>
        <dbReference type="PROSITE" id="PS50929"/>
    </source>
</evidence>
<feature type="transmembrane region" description="Helical" evidence="14">
    <location>
        <begin position="177"/>
        <end position="197"/>
    </location>
</feature>
<feature type="transmembrane region" description="Helical" evidence="14">
    <location>
        <begin position="33"/>
        <end position="54"/>
    </location>
</feature>
<feature type="domain" description="ABC transmembrane type-1" evidence="16">
    <location>
        <begin position="1214"/>
        <end position="1454"/>
    </location>
</feature>
<dbReference type="FunFam" id="1.20.1560.10:FF:000001">
    <property type="entry name" value="ATP-binding cassette subfamily C member 1"/>
    <property type="match status" value="1"/>
</dbReference>
<dbReference type="GO" id="GO:0015431">
    <property type="term" value="F:ABC-type glutathione S-conjugate transporter activity"/>
    <property type="evidence" value="ECO:0007669"/>
    <property type="project" value="UniProtKB-EC"/>
</dbReference>
<dbReference type="Proteomes" id="UP001283361">
    <property type="component" value="Unassembled WGS sequence"/>
</dbReference>
<keyword evidence="9 14" id="KW-1133">Transmembrane helix</keyword>
<dbReference type="PANTHER" id="PTHR24223">
    <property type="entry name" value="ATP-BINDING CASSETTE SUB-FAMILY C"/>
    <property type="match status" value="1"/>
</dbReference>
<dbReference type="CDD" id="cd03250">
    <property type="entry name" value="ABCC_MRP_domain1"/>
    <property type="match status" value="1"/>
</dbReference>
<evidence type="ECO:0000256" key="8">
    <source>
        <dbReference type="ARBA" id="ARBA00022840"/>
    </source>
</evidence>
<feature type="transmembrane region" description="Helical" evidence="14">
    <location>
        <begin position="1217"/>
        <end position="1242"/>
    </location>
</feature>
<dbReference type="GO" id="GO:0016887">
    <property type="term" value="F:ATP hydrolysis activity"/>
    <property type="evidence" value="ECO:0007669"/>
    <property type="project" value="InterPro"/>
</dbReference>
<reference evidence="17" key="1">
    <citation type="journal article" date="2023" name="G3 (Bethesda)">
        <title>A reference genome for the long-term kleptoplast-retaining sea slug Elysia crispata morphotype clarki.</title>
        <authorList>
            <person name="Eastman K.E."/>
            <person name="Pendleton A.L."/>
            <person name="Shaikh M.A."/>
            <person name="Suttiyut T."/>
            <person name="Ogas R."/>
            <person name="Tomko P."/>
            <person name="Gavelis G."/>
            <person name="Widhalm J.R."/>
            <person name="Wisecaver J.H."/>
        </authorList>
    </citation>
    <scope>NUCLEOTIDE SEQUENCE</scope>
    <source>
        <strain evidence="17">ECLA1</strain>
    </source>
</reference>
<keyword evidence="6" id="KW-0677">Repeat</keyword>
<comment type="catalytic activity">
    <reaction evidence="12">
        <text>leukotriene C4(in) + ATP + H2O = leukotriene C4(out) + ADP + phosphate + H(+)</text>
        <dbReference type="Rhea" id="RHEA:38963"/>
        <dbReference type="ChEBI" id="CHEBI:15377"/>
        <dbReference type="ChEBI" id="CHEBI:15378"/>
        <dbReference type="ChEBI" id="CHEBI:30616"/>
        <dbReference type="ChEBI" id="CHEBI:43474"/>
        <dbReference type="ChEBI" id="CHEBI:57973"/>
        <dbReference type="ChEBI" id="CHEBI:456216"/>
    </reaction>
    <physiologicalReaction direction="left-to-right" evidence="12">
        <dbReference type="Rhea" id="RHEA:38964"/>
    </physiologicalReaction>
</comment>
<dbReference type="Gene3D" id="1.20.1560.10">
    <property type="entry name" value="ABC transporter type 1, transmembrane domain"/>
    <property type="match status" value="2"/>
</dbReference>
<dbReference type="InterPro" id="IPR027417">
    <property type="entry name" value="P-loop_NTPase"/>
</dbReference>
<evidence type="ECO:0000256" key="9">
    <source>
        <dbReference type="ARBA" id="ARBA00022989"/>
    </source>
</evidence>
<gene>
    <name evidence="17" type="ORF">RRG08_038451</name>
</gene>
<keyword evidence="3" id="KW-0813">Transport</keyword>
<feature type="transmembrane region" description="Helical" evidence="14">
    <location>
        <begin position="1067"/>
        <end position="1087"/>
    </location>
</feature>
<dbReference type="SMART" id="SM00382">
    <property type="entry name" value="AAA"/>
    <property type="match status" value="2"/>
</dbReference>
<feature type="transmembrane region" description="Helical" evidence="14">
    <location>
        <begin position="1129"/>
        <end position="1147"/>
    </location>
</feature>
<dbReference type="PROSITE" id="PS50893">
    <property type="entry name" value="ABC_TRANSPORTER_2"/>
    <property type="match status" value="2"/>
</dbReference>
<comment type="similarity">
    <text evidence="2">Belongs to the ABC transporter superfamily. ABCC family. Conjugate transporter (TC 3.A.1.208) subfamily.</text>
</comment>
<dbReference type="Gene3D" id="3.40.50.300">
    <property type="entry name" value="P-loop containing nucleotide triphosphate hydrolases"/>
    <property type="match status" value="2"/>
</dbReference>
<keyword evidence="8" id="KW-0067">ATP-binding</keyword>
<evidence type="ECO:0000313" key="18">
    <source>
        <dbReference type="Proteomes" id="UP001283361"/>
    </source>
</evidence>
<evidence type="ECO:0000256" key="14">
    <source>
        <dbReference type="SAM" id="Phobius"/>
    </source>
</evidence>
<dbReference type="GO" id="GO:0000323">
    <property type="term" value="C:lytic vacuole"/>
    <property type="evidence" value="ECO:0007669"/>
    <property type="project" value="UniProtKB-ARBA"/>
</dbReference>
<dbReference type="InterPro" id="IPR011527">
    <property type="entry name" value="ABC1_TM_dom"/>
</dbReference>
<feature type="transmembrane region" description="Helical" evidence="14">
    <location>
        <begin position="576"/>
        <end position="603"/>
    </location>
</feature>
<evidence type="ECO:0000256" key="7">
    <source>
        <dbReference type="ARBA" id="ARBA00022741"/>
    </source>
</evidence>
<protein>
    <recommendedName>
        <fullName evidence="11">ABC-type glutathione-S-conjugate transporter</fullName>
        <ecNumber evidence="11">7.6.2.3</ecNumber>
    </recommendedName>
</protein>
<dbReference type="FunFam" id="1.20.1560.10:FF:000020">
    <property type="entry name" value="ABC metal ion transporter"/>
    <property type="match status" value="1"/>
</dbReference>
<feature type="transmembrane region" description="Helical" evidence="14">
    <location>
        <begin position="112"/>
        <end position="134"/>
    </location>
</feature>
<evidence type="ECO:0000256" key="4">
    <source>
        <dbReference type="ARBA" id="ARBA00022554"/>
    </source>
</evidence>
<feature type="transmembrane region" description="Helical" evidence="14">
    <location>
        <begin position="499"/>
        <end position="519"/>
    </location>
</feature>
<dbReference type="GO" id="GO:0005524">
    <property type="term" value="F:ATP binding"/>
    <property type="evidence" value="ECO:0007669"/>
    <property type="project" value="UniProtKB-KW"/>
</dbReference>
<evidence type="ECO:0000256" key="3">
    <source>
        <dbReference type="ARBA" id="ARBA00022448"/>
    </source>
</evidence>
<feature type="region of interest" description="Disordered" evidence="13">
    <location>
        <begin position="271"/>
        <end position="291"/>
    </location>
</feature>
<dbReference type="InterPro" id="IPR003439">
    <property type="entry name" value="ABC_transporter-like_ATP-bd"/>
</dbReference>
<dbReference type="CDD" id="cd18603">
    <property type="entry name" value="ABC_6TM_MRP1_2_3_6_D2_like"/>
    <property type="match status" value="1"/>
</dbReference>
<keyword evidence="7" id="KW-0547">Nucleotide-binding</keyword>
<comment type="subcellular location">
    <subcellularLocation>
        <location evidence="1">Vacuole membrane</location>
        <topology evidence="1">Multi-pass membrane protein</topology>
    </subcellularLocation>
</comment>
<evidence type="ECO:0000259" key="15">
    <source>
        <dbReference type="PROSITE" id="PS50893"/>
    </source>
</evidence>
<keyword evidence="10 14" id="KW-0472">Membrane</keyword>
<dbReference type="InterPro" id="IPR056227">
    <property type="entry name" value="TMD0_ABC"/>
</dbReference>
<feature type="domain" description="ABC transporter" evidence="15">
    <location>
        <begin position="1490"/>
        <end position="1724"/>
    </location>
</feature>
<dbReference type="GO" id="GO:0005774">
    <property type="term" value="C:vacuolar membrane"/>
    <property type="evidence" value="ECO:0007669"/>
    <property type="project" value="UniProtKB-SubCell"/>
</dbReference>
<dbReference type="FunFam" id="3.40.50.300:FF:000074">
    <property type="entry name" value="Multidrug resistance-associated protein 5 isoform 1"/>
    <property type="match status" value="1"/>
</dbReference>
<keyword evidence="18" id="KW-1185">Reference proteome</keyword>
<dbReference type="PROSITE" id="PS50929">
    <property type="entry name" value="ABC_TM1F"/>
    <property type="match status" value="2"/>
</dbReference>
<dbReference type="SUPFAM" id="SSF52540">
    <property type="entry name" value="P-loop containing nucleoside triphosphate hydrolases"/>
    <property type="match status" value="2"/>
</dbReference>
<feature type="transmembrane region" description="Helical" evidence="14">
    <location>
        <begin position="146"/>
        <end position="165"/>
    </location>
</feature>
<feature type="region of interest" description="Disordered" evidence="13">
    <location>
        <begin position="955"/>
        <end position="980"/>
    </location>
</feature>
<feature type="domain" description="ABC transmembrane type-1" evidence="16">
    <location>
        <begin position="365"/>
        <end position="642"/>
    </location>
</feature>
<dbReference type="FunFam" id="3.40.50.300:FF:000997">
    <property type="entry name" value="Multidrug resistance-associated protein 1"/>
    <property type="match status" value="1"/>
</dbReference>
<dbReference type="Pfam" id="PF00005">
    <property type="entry name" value="ABC_tran"/>
    <property type="match status" value="2"/>
</dbReference>
<feature type="transmembrane region" description="Helical" evidence="14">
    <location>
        <begin position="471"/>
        <end position="493"/>
    </location>
</feature>
<dbReference type="CDD" id="cd18595">
    <property type="entry name" value="ABC_6TM_MRP1_2_3_6_D1_like"/>
    <property type="match status" value="1"/>
</dbReference>
<feature type="transmembrane region" description="Helical" evidence="14">
    <location>
        <begin position="1398"/>
        <end position="1419"/>
    </location>
</feature>
<feature type="transmembrane region" description="Helical" evidence="14">
    <location>
        <begin position="1313"/>
        <end position="1333"/>
    </location>
</feature>
<keyword evidence="4" id="KW-0926">Vacuole</keyword>
<dbReference type="InterPro" id="IPR036640">
    <property type="entry name" value="ABC1_TM_sf"/>
</dbReference>
<name>A0AAE1AM86_9GAST</name>
<feature type="transmembrane region" description="Helical" evidence="14">
    <location>
        <begin position="1042"/>
        <end position="1061"/>
    </location>
</feature>
<dbReference type="PANTHER" id="PTHR24223:SF443">
    <property type="entry name" value="MULTIDRUG-RESISTANCE LIKE PROTEIN 1, ISOFORM I"/>
    <property type="match status" value="1"/>
</dbReference>
<evidence type="ECO:0000256" key="12">
    <source>
        <dbReference type="ARBA" id="ARBA00047523"/>
    </source>
</evidence>
<evidence type="ECO:0000256" key="5">
    <source>
        <dbReference type="ARBA" id="ARBA00022692"/>
    </source>
</evidence>
<dbReference type="InterPro" id="IPR003593">
    <property type="entry name" value="AAA+_ATPase"/>
</dbReference>
<feature type="transmembrane region" description="Helical" evidence="14">
    <location>
        <begin position="350"/>
        <end position="374"/>
    </location>
</feature>
<dbReference type="PROSITE" id="PS00211">
    <property type="entry name" value="ABC_TRANSPORTER_1"/>
    <property type="match status" value="2"/>
</dbReference>
<dbReference type="EC" id="7.6.2.3" evidence="11"/>
<dbReference type="Pfam" id="PF00664">
    <property type="entry name" value="ABC_membrane"/>
    <property type="match status" value="2"/>
</dbReference>
<sequence length="1729" mass="192413">MDDKFCGNSSFWDVELTLNSSWPHFTECFQSTALTYAPASFLLVASFLYVPYLLSRDVSVSMPNTPLTLAKTTVSLILTLGTIGQVIKEATYPVDTVTFGAFSTDLVVSHNLAYLVARVIGVVSYVLTAILVQLERRCSVISSGVLFLYWLIKLCCDVIPLYTLIELQIYQTDMCRFMFVAGTMILVALQVLMNSVADIKLHVHNRYFPGNDCPETIASFPSRLTFSWLTKLILSGYRKPLAADDLWRLHPRDSSDVVVGRFTRAWRRQSTSTIRHKEEKPNSYLPSHFSSNRGYTNGGIHITGYPLSQRQERTPLLGKSQQGRHKKPLDPNENEPVAPNRRSNCSLFKVLARAFGWEVLLSYMCKFVADLLQFSGPFLLKGLILQVQNSTYPVWFSYILAAALLTSSWTQTVFYHQHYHFAMTSGLRMKTALMSAIYKKSLRLDTQAQRSNTAGEVVNLMSVDCQRIQDVMSYTFMVWSIPLQIGVAVYLLWTTIGLPVLSGLGLLLLLVPCNVLMAYHQGRLQRENLHWKDRRIKMTGEVMAGIKVLKLYAWEESFQSRIMEIRRQEVTVLTKLAWINAFSIFLWTCAPYLVCLVSFTTYVLLYPGEVLTADMAFVTLALFNILQFPISFIPEMVSFTSQAAVSLKRIGRYLCEAELDLRETRKVPDSREFAVTIDKGVFTWDPNASFKLAGINIEIPHGSLVAVVGPVGSGKSSLLSAILGEMDRLQGNVHTSGIVAYVPQSPWIQNCSLRDNILFGTSMNQKRYNKVIRACALTQDVEGLSGGHDAEIGEKGVNLSGGQKQRVSIARAMYSVADLHIMDDPLSAVDAQVGKHIFKHVLSDKGMLRSKTRIISTHAIHWLPLMDKIIVMDQGRIAEVGSYLELMKRVGTFTSFLQTNLRTAMETSEEEEGDPEIKEMTQKMWEHVESVTSQSENTSGDDVVSFHHSRLMKMDRNWSNSSPPYTSTEERTSPTGSMSRAVGGGVGNGAVIRLTEAEATETGVVKLSVFKSYIRSVGFCTTSLILTLYSLSQVKVSVFKSFIRSVGFCSTGLILTLYFLSQVKVSVFKSFIRSVGFCSTGLILTLYSLSQVKVSVFKSFIRSVGFCTTSLILTLYSLSQVKLSVFKSYIRSVGFCSTGLILTLYSLSQVKLSVFKSYIRSVGFCTTGLILIAFGLYQACSVLANVELSRWTGDEKIVSGDLSEEELTIRNHQYLTVYGALGAIQALFIFIYACVASLRMVAASASLHNSMLERVLQAPMAFFDSTPLGRIMNRFSRDIETLDNQLPQIMFMLITCVFSVAATIVVICVDTPWFAAVLLPLFLAYLAVQRFFVPSSRQLKRLEAVTRSPIYSHFSETISGSHVIRAFNAVGRFEEASLDKIDKNQVFYFAGITANRWLGVWIEVISSLVVFLSAVFSLVTPGLDAATLGLSVTYALQITQALKWLVRTMSDIETNVVSVERVEEYLHVPQEAARVTPLRPPDEWPDCGEISVSEYSTAYKSELPSVLSNISFTINAGEKIGIVGRTGAGKSSLTLALFRLLEANKGEIVIDGIDISAVGLRDLRANITILPQDPVLISGSLRVNLDPHRQYLDQEIWTALAMSNLHSAVSGMSAGLESEVGENGLNLSSGQRQLLCLARALLRRSRVLVLDEPTSSVDVETDRHVQTTIQRCFKDCTTLTIAHRVDTILNCDRVMVLDAGRVVEFDNPSILLQDVNSWFYNMAKSAGVV</sequence>
<feature type="region of interest" description="Disordered" evidence="13">
    <location>
        <begin position="317"/>
        <end position="338"/>
    </location>
</feature>